<reference evidence="4" key="1">
    <citation type="submission" date="2016-10" db="EMBL/GenBank/DDBJ databases">
        <authorList>
            <person name="Varghese N."/>
            <person name="Submissions S."/>
        </authorList>
    </citation>
    <scope>NUCLEOTIDE SEQUENCE [LARGE SCALE GENOMIC DNA]</scope>
    <source>
        <strain evidence="4">BL9</strain>
    </source>
</reference>
<dbReference type="InterPro" id="IPR003675">
    <property type="entry name" value="Rce1/LyrA-like_dom"/>
</dbReference>
<evidence type="ECO:0000259" key="2">
    <source>
        <dbReference type="Pfam" id="PF02517"/>
    </source>
</evidence>
<dbReference type="STRING" id="582692.SAMN05720606_101318"/>
<evidence type="ECO:0000313" key="4">
    <source>
        <dbReference type="Proteomes" id="UP000198538"/>
    </source>
</evidence>
<feature type="transmembrane region" description="Helical" evidence="1">
    <location>
        <begin position="68"/>
        <end position="87"/>
    </location>
</feature>
<dbReference type="RefSeq" id="WP_090915255.1">
    <property type="nucleotide sequence ID" value="NZ_FMVM01000001.1"/>
</dbReference>
<keyword evidence="1" id="KW-0812">Transmembrane</keyword>
<feature type="transmembrane region" description="Helical" evidence="1">
    <location>
        <begin position="134"/>
        <end position="155"/>
    </location>
</feature>
<organism evidence="3 4">
    <name type="scientific">Paenibacillus polysaccharolyticus</name>
    <dbReference type="NCBI Taxonomy" id="582692"/>
    <lineage>
        <taxon>Bacteria</taxon>
        <taxon>Bacillati</taxon>
        <taxon>Bacillota</taxon>
        <taxon>Bacilli</taxon>
        <taxon>Bacillales</taxon>
        <taxon>Paenibacillaceae</taxon>
        <taxon>Paenibacillus</taxon>
    </lineage>
</organism>
<accession>A0A1G5BCP2</accession>
<evidence type="ECO:0000256" key="1">
    <source>
        <dbReference type="SAM" id="Phobius"/>
    </source>
</evidence>
<dbReference type="PANTHER" id="PTHR43592:SF15">
    <property type="entry name" value="CAAX AMINO TERMINAL PROTEASE FAMILY PROTEIN"/>
    <property type="match status" value="1"/>
</dbReference>
<feature type="domain" description="CAAX prenyl protease 2/Lysostaphin resistance protein A-like" evidence="2">
    <location>
        <begin position="99"/>
        <end position="201"/>
    </location>
</feature>
<dbReference type="GO" id="GO:0080120">
    <property type="term" value="P:CAAX-box protein maturation"/>
    <property type="evidence" value="ECO:0007669"/>
    <property type="project" value="UniProtKB-ARBA"/>
</dbReference>
<dbReference type="PANTHER" id="PTHR43592">
    <property type="entry name" value="CAAX AMINO TERMINAL PROTEASE"/>
    <property type="match status" value="1"/>
</dbReference>
<proteinExistence type="predicted"/>
<dbReference type="GO" id="GO:0006508">
    <property type="term" value="P:proteolysis"/>
    <property type="evidence" value="ECO:0007669"/>
    <property type="project" value="UniProtKB-KW"/>
</dbReference>
<dbReference type="AlphaFoldDB" id="A0A1G5BCP2"/>
<protein>
    <submittedName>
        <fullName evidence="3">CAAX protease self-immunity</fullName>
    </submittedName>
</protein>
<keyword evidence="3" id="KW-0645">Protease</keyword>
<keyword evidence="1" id="KW-1133">Transmembrane helix</keyword>
<gene>
    <name evidence="3" type="ORF">SAMN05720606_101318</name>
</gene>
<name>A0A1G5BCP2_9BACL</name>
<feature type="transmembrane region" description="Helical" evidence="1">
    <location>
        <begin position="6"/>
        <end position="28"/>
    </location>
</feature>
<dbReference type="Proteomes" id="UP000198538">
    <property type="component" value="Unassembled WGS sequence"/>
</dbReference>
<evidence type="ECO:0000313" key="3">
    <source>
        <dbReference type="EMBL" id="SCX87903.1"/>
    </source>
</evidence>
<feature type="transmembrane region" description="Helical" evidence="1">
    <location>
        <begin position="40"/>
        <end position="56"/>
    </location>
</feature>
<sequence>MGVLFSVICITSLSFSYVVVKKMLIMLYSIFKIHKFSESNVVYIWGTLVIIIYLFYNNNISLYSPINLKSTLLLIVVIFVVNLLISRYSGYNPTGRKDIINFVIVFPIVEEILFRGLLIPIISENFNYETAFEIAGLPLTTSVILSALLFSLSHLQYYQFNKNTMKYMLFALAGGLGFGLIAYYTNSILVTILLHVEFNFLAFLSAKKSSKP</sequence>
<keyword evidence="1" id="KW-0472">Membrane</keyword>
<dbReference type="GO" id="GO:0004175">
    <property type="term" value="F:endopeptidase activity"/>
    <property type="evidence" value="ECO:0007669"/>
    <property type="project" value="UniProtKB-ARBA"/>
</dbReference>
<dbReference type="Pfam" id="PF02517">
    <property type="entry name" value="Rce1-like"/>
    <property type="match status" value="1"/>
</dbReference>
<keyword evidence="3" id="KW-0378">Hydrolase</keyword>
<feature type="transmembrane region" description="Helical" evidence="1">
    <location>
        <begin position="99"/>
        <end position="122"/>
    </location>
</feature>
<keyword evidence="4" id="KW-1185">Reference proteome</keyword>
<dbReference type="EMBL" id="FMVM01000001">
    <property type="protein sequence ID" value="SCX87903.1"/>
    <property type="molecule type" value="Genomic_DNA"/>
</dbReference>